<dbReference type="Proteomes" id="UP001527882">
    <property type="component" value="Unassembled WGS sequence"/>
</dbReference>
<dbReference type="RefSeq" id="WP_269886156.1">
    <property type="nucleotide sequence ID" value="NZ_JAQAGZ010000045.1"/>
</dbReference>
<sequence length="186" mass="21430">MEENELQEPSGLSQELHAEARQRLSEDPDVVFAEALRIDIARGDIEFWLKFASEWGGALYLLDEKNTRLAERGNVSPEEHEYAKRTYRLGMITLSGLYDKLKAWSETQPGDPYLFVMDHLECFFIPGYLDDYSRVHPAGKARCEAYIQRMLEALASDGEETLKLKVEGIQVLVQEYIRNLHRYAQG</sequence>
<name>A0ABT4QLE5_9BACL</name>
<protein>
    <submittedName>
        <fullName evidence="1">Uncharacterized protein</fullName>
    </submittedName>
</protein>
<evidence type="ECO:0000313" key="1">
    <source>
        <dbReference type="EMBL" id="MCZ8517627.1"/>
    </source>
</evidence>
<keyword evidence="2" id="KW-1185">Reference proteome</keyword>
<gene>
    <name evidence="1" type="ORF">O9H85_35960</name>
</gene>
<comment type="caution">
    <text evidence="1">The sequence shown here is derived from an EMBL/GenBank/DDBJ whole genome shotgun (WGS) entry which is preliminary data.</text>
</comment>
<dbReference type="EMBL" id="JAQAGZ010000045">
    <property type="protein sequence ID" value="MCZ8517627.1"/>
    <property type="molecule type" value="Genomic_DNA"/>
</dbReference>
<proteinExistence type="predicted"/>
<evidence type="ECO:0000313" key="2">
    <source>
        <dbReference type="Proteomes" id="UP001527882"/>
    </source>
</evidence>
<reference evidence="1 2" key="1">
    <citation type="submission" date="2022-12" db="EMBL/GenBank/DDBJ databases">
        <title>Draft genome sequence of Paenibacillus sp. dW9.</title>
        <authorList>
            <person name="Choi E.-W."/>
            <person name="Kim D.-U."/>
        </authorList>
    </citation>
    <scope>NUCLEOTIDE SEQUENCE [LARGE SCALE GENOMIC DNA]</scope>
    <source>
        <strain evidence="2">dW9</strain>
    </source>
</reference>
<organism evidence="1 2">
    <name type="scientific">Paenibacillus gyeongsangnamensis</name>
    <dbReference type="NCBI Taxonomy" id="3388067"/>
    <lineage>
        <taxon>Bacteria</taxon>
        <taxon>Bacillati</taxon>
        <taxon>Bacillota</taxon>
        <taxon>Bacilli</taxon>
        <taxon>Bacillales</taxon>
        <taxon>Paenibacillaceae</taxon>
        <taxon>Paenibacillus</taxon>
    </lineage>
</organism>
<accession>A0ABT4QLE5</accession>